<reference evidence="2 3" key="1">
    <citation type="submission" date="2019-05" db="EMBL/GenBank/DDBJ databases">
        <title>Another draft genome of Portunus trituberculatus and its Hox gene families provides insights of decapod evolution.</title>
        <authorList>
            <person name="Jeong J.-H."/>
            <person name="Song I."/>
            <person name="Kim S."/>
            <person name="Choi T."/>
            <person name="Kim D."/>
            <person name="Ryu S."/>
            <person name="Kim W."/>
        </authorList>
    </citation>
    <scope>NUCLEOTIDE SEQUENCE [LARGE SCALE GENOMIC DNA]</scope>
    <source>
        <tissue evidence="2">Muscle</tissue>
    </source>
</reference>
<evidence type="ECO:0000313" key="3">
    <source>
        <dbReference type="Proteomes" id="UP000324222"/>
    </source>
</evidence>
<dbReference type="EMBL" id="VSRR010000447">
    <property type="protein sequence ID" value="MPC15679.1"/>
    <property type="molecule type" value="Genomic_DNA"/>
</dbReference>
<feature type="region of interest" description="Disordered" evidence="1">
    <location>
        <begin position="144"/>
        <end position="163"/>
    </location>
</feature>
<protein>
    <submittedName>
        <fullName evidence="2">Uncharacterized protein</fullName>
    </submittedName>
</protein>
<dbReference type="AlphaFoldDB" id="A0A5B7D1X1"/>
<comment type="caution">
    <text evidence="2">The sequence shown here is derived from an EMBL/GenBank/DDBJ whole genome shotgun (WGS) entry which is preliminary data.</text>
</comment>
<evidence type="ECO:0000256" key="1">
    <source>
        <dbReference type="SAM" id="MobiDB-lite"/>
    </source>
</evidence>
<organism evidence="2 3">
    <name type="scientific">Portunus trituberculatus</name>
    <name type="common">Swimming crab</name>
    <name type="synonym">Neptunus trituberculatus</name>
    <dbReference type="NCBI Taxonomy" id="210409"/>
    <lineage>
        <taxon>Eukaryota</taxon>
        <taxon>Metazoa</taxon>
        <taxon>Ecdysozoa</taxon>
        <taxon>Arthropoda</taxon>
        <taxon>Crustacea</taxon>
        <taxon>Multicrustacea</taxon>
        <taxon>Malacostraca</taxon>
        <taxon>Eumalacostraca</taxon>
        <taxon>Eucarida</taxon>
        <taxon>Decapoda</taxon>
        <taxon>Pleocyemata</taxon>
        <taxon>Brachyura</taxon>
        <taxon>Eubrachyura</taxon>
        <taxon>Portunoidea</taxon>
        <taxon>Portunidae</taxon>
        <taxon>Portuninae</taxon>
        <taxon>Portunus</taxon>
    </lineage>
</organism>
<gene>
    <name evidence="2" type="ORF">E2C01_008479</name>
</gene>
<accession>A0A5B7D1X1</accession>
<dbReference type="Proteomes" id="UP000324222">
    <property type="component" value="Unassembled WGS sequence"/>
</dbReference>
<proteinExistence type="predicted"/>
<keyword evidence="3" id="KW-1185">Reference proteome</keyword>
<evidence type="ECO:0000313" key="2">
    <source>
        <dbReference type="EMBL" id="MPC15679.1"/>
    </source>
</evidence>
<name>A0A5B7D1X1_PORTR</name>
<sequence length="182" mass="19755">MTLFTDPNPKKLHGKLENIDAWRDAHTHEVLDGQQYRDEHHEALPHPSNSLPLPVVEVTQPGSVEDQHIRCSRLGTPHLHTKLVEAIVEEEFQALHHAIVSHGTRHIGEQDARGRRGQAGDLAVVLLSDAYHGLHGTATQAPALRQSPPAATPADACHSVPAPLRREGDVGGFKGGTALLML</sequence>